<keyword evidence="2" id="KW-0812">Transmembrane</keyword>
<evidence type="ECO:0000313" key="4">
    <source>
        <dbReference type="WBParaSite" id="PDA_v2.g26629.t1"/>
    </source>
</evidence>
<dbReference type="WBParaSite" id="PDA_v2.g26629.t1">
    <property type="protein sequence ID" value="PDA_v2.g26629.t1"/>
    <property type="gene ID" value="PDA_v2.g26629"/>
</dbReference>
<evidence type="ECO:0000256" key="1">
    <source>
        <dbReference type="SAM" id="Coils"/>
    </source>
</evidence>
<proteinExistence type="predicted"/>
<protein>
    <submittedName>
        <fullName evidence="4">Uncharacterized protein</fullName>
    </submittedName>
</protein>
<feature type="transmembrane region" description="Helical" evidence="2">
    <location>
        <begin position="214"/>
        <end position="235"/>
    </location>
</feature>
<dbReference type="Proteomes" id="UP000887578">
    <property type="component" value="Unplaced"/>
</dbReference>
<keyword evidence="2" id="KW-1133">Transmembrane helix</keyword>
<keyword evidence="1" id="KW-0175">Coiled coil</keyword>
<sequence>MFRTATYKPAICDCDVFREEGDHQNRNAFTLLIYGIAITFIAALFLTVVLFRDTAEIRQYLYEPCNKSDILTVKEVKDLIQSKKMFKGMAENLAWSRNMMKDANLAFESLLGKAAMEEQEKKMENEFYKPLTDNLKNAENNLNRQISERKKCAEENFHFYIFKSFLRISSAIGLIAIFLTLLWFIFLFIISTQFFKSKFTGEEYFKVQSRSHKLFVLALISMILFVVIMYSLDIYESVYENTFEKALNK</sequence>
<feature type="transmembrane region" description="Helical" evidence="2">
    <location>
        <begin position="171"/>
        <end position="194"/>
    </location>
</feature>
<feature type="coiled-coil region" evidence="1">
    <location>
        <begin position="128"/>
        <end position="156"/>
    </location>
</feature>
<dbReference type="AlphaFoldDB" id="A0A914Q5F3"/>
<evidence type="ECO:0000256" key="2">
    <source>
        <dbReference type="SAM" id="Phobius"/>
    </source>
</evidence>
<name>A0A914Q5F3_9BILA</name>
<accession>A0A914Q5F3</accession>
<evidence type="ECO:0000313" key="3">
    <source>
        <dbReference type="Proteomes" id="UP000887578"/>
    </source>
</evidence>
<feature type="transmembrane region" description="Helical" evidence="2">
    <location>
        <begin position="31"/>
        <end position="51"/>
    </location>
</feature>
<keyword evidence="2" id="KW-0472">Membrane</keyword>
<organism evidence="3 4">
    <name type="scientific">Panagrolaimus davidi</name>
    <dbReference type="NCBI Taxonomy" id="227884"/>
    <lineage>
        <taxon>Eukaryota</taxon>
        <taxon>Metazoa</taxon>
        <taxon>Ecdysozoa</taxon>
        <taxon>Nematoda</taxon>
        <taxon>Chromadorea</taxon>
        <taxon>Rhabditida</taxon>
        <taxon>Tylenchina</taxon>
        <taxon>Panagrolaimomorpha</taxon>
        <taxon>Panagrolaimoidea</taxon>
        <taxon>Panagrolaimidae</taxon>
        <taxon>Panagrolaimus</taxon>
    </lineage>
</organism>
<reference evidence="4" key="1">
    <citation type="submission" date="2022-11" db="UniProtKB">
        <authorList>
            <consortium name="WormBaseParasite"/>
        </authorList>
    </citation>
    <scope>IDENTIFICATION</scope>
</reference>
<keyword evidence="3" id="KW-1185">Reference proteome</keyword>